<accession>A0AAV3SH19</accession>
<dbReference type="EMBL" id="BAAADN010000034">
    <property type="protein sequence ID" value="GAA0465743.1"/>
    <property type="molecule type" value="Genomic_DNA"/>
</dbReference>
<sequence>MQVTRRYWAIAGTGLLLAVLAVAFARPPLLVGAASLGAWLLGRQYLFVRALSETADTMTIEQFPAQERMVAGTETPVTLAASLARPAPLRTEIEIGLPVSATGTDARGRTLAIAPGDERADTTVTAHWAVAGSYDLPQPTLTLEDADGLFVEQLSRGPTPSIVVEPEGPRNVHVGEGGEQLMAAYGRRKSGRQDTGLDPGELREYVPGDTADRIDWNATARLNEPHVREYEVETNRTTAFLVDHRATMGDGPTGETKLDYAREVALTFVDSVAGFDEPLGYYAVGDDGITDRRPPTAGRYDDVKRRLRALDPTAGSADDRDGPTTLRHTARALTGRSDFEQTLAPYLESTATYVERIAGDPLFETARTSRSELSGTIWTVIFTDDSNRAELRETVKLARRGDGHVLVFLTPTALFEPGGLADLEDAYERYRRFESFRRDLARLRRVSAFEVGPHDRLDAVLASGSQRSRPASAQ</sequence>
<protein>
    <submittedName>
        <fullName evidence="3">DUF58 domain-containing protein</fullName>
    </submittedName>
</protein>
<evidence type="ECO:0000313" key="5">
    <source>
        <dbReference type="Proteomes" id="UP001500962"/>
    </source>
</evidence>
<evidence type="ECO:0000313" key="2">
    <source>
        <dbReference type="EMBL" id="GAA0465743.1"/>
    </source>
</evidence>
<dbReference type="Proteomes" id="UP001500962">
    <property type="component" value="Unassembled WGS sequence"/>
</dbReference>
<dbReference type="AlphaFoldDB" id="A0AAV3SH19"/>
<dbReference type="RefSeq" id="WP_244702634.1">
    <property type="nucleotide sequence ID" value="NZ_BAAADN010000034.1"/>
</dbReference>
<reference evidence="3" key="2">
    <citation type="submission" date="2022-04" db="EMBL/GenBank/DDBJ databases">
        <title>Sequencing and genomic assembly of Halococcus dombrowskii.</title>
        <authorList>
            <person name="Lim S.W."/>
            <person name="MacLea K.S."/>
        </authorList>
    </citation>
    <scope>NUCLEOTIDE SEQUENCE</scope>
    <source>
        <strain evidence="3">H4</strain>
    </source>
</reference>
<dbReference type="PANTHER" id="PTHR33608">
    <property type="entry name" value="BLL2464 PROTEIN"/>
    <property type="match status" value="1"/>
</dbReference>
<evidence type="ECO:0000259" key="1">
    <source>
        <dbReference type="Pfam" id="PF01882"/>
    </source>
</evidence>
<dbReference type="Proteomes" id="UP000830542">
    <property type="component" value="Chromosome"/>
</dbReference>
<reference evidence="2" key="3">
    <citation type="submission" date="2023-12" db="EMBL/GenBank/DDBJ databases">
        <authorList>
            <person name="Sun Q."/>
            <person name="Inoue M."/>
        </authorList>
    </citation>
    <scope>NUCLEOTIDE SEQUENCE</scope>
    <source>
        <strain evidence="2">JCM 12289</strain>
    </source>
</reference>
<dbReference type="EMBL" id="CP095005">
    <property type="protein sequence ID" value="UOO95214.1"/>
    <property type="molecule type" value="Genomic_DNA"/>
</dbReference>
<name>A0AAV3SH19_HALDO</name>
<proteinExistence type="predicted"/>
<dbReference type="Pfam" id="PF01882">
    <property type="entry name" value="DUF58"/>
    <property type="match status" value="1"/>
</dbReference>
<dbReference type="PANTHER" id="PTHR33608:SF6">
    <property type="entry name" value="BLL2464 PROTEIN"/>
    <property type="match status" value="1"/>
</dbReference>
<dbReference type="InterPro" id="IPR002881">
    <property type="entry name" value="DUF58"/>
</dbReference>
<gene>
    <name evidence="2" type="ORF">GCM10008985_23430</name>
    <name evidence="3" type="ORF">MUK72_00495</name>
</gene>
<dbReference type="KEGG" id="hdo:MUK72_00495"/>
<keyword evidence="4" id="KW-1185">Reference proteome</keyword>
<evidence type="ECO:0000313" key="3">
    <source>
        <dbReference type="EMBL" id="UOO95214.1"/>
    </source>
</evidence>
<organism evidence="2 5">
    <name type="scientific">Halococcus dombrowskii</name>
    <dbReference type="NCBI Taxonomy" id="179637"/>
    <lineage>
        <taxon>Archaea</taxon>
        <taxon>Methanobacteriati</taxon>
        <taxon>Methanobacteriota</taxon>
        <taxon>Stenosarchaea group</taxon>
        <taxon>Halobacteria</taxon>
        <taxon>Halobacteriales</taxon>
        <taxon>Halococcaceae</taxon>
        <taxon>Halococcus</taxon>
    </lineage>
</organism>
<evidence type="ECO:0000313" key="4">
    <source>
        <dbReference type="Proteomes" id="UP000830542"/>
    </source>
</evidence>
<reference evidence="2" key="1">
    <citation type="journal article" date="2014" name="Int. J. Syst. Evol. Microbiol.">
        <title>Complete genome sequence of Corynebacterium casei LMG S-19264T (=DSM 44701T), isolated from a smear-ripened cheese.</title>
        <authorList>
            <consortium name="US DOE Joint Genome Institute (JGI-PGF)"/>
            <person name="Walter F."/>
            <person name="Albersmeier A."/>
            <person name="Kalinowski J."/>
            <person name="Ruckert C."/>
        </authorList>
    </citation>
    <scope>NUCLEOTIDE SEQUENCE</scope>
    <source>
        <strain evidence="2">JCM 12289</strain>
    </source>
</reference>
<feature type="domain" description="DUF58" evidence="1">
    <location>
        <begin position="201"/>
        <end position="312"/>
    </location>
</feature>
<dbReference type="GeneID" id="71760281"/>